<dbReference type="PROSITE" id="PS00108">
    <property type="entry name" value="PROTEIN_KINASE_ST"/>
    <property type="match status" value="1"/>
</dbReference>
<dbReference type="PANTHER" id="PTHR44167">
    <property type="entry name" value="OVARIAN-SPECIFIC SERINE/THREONINE-PROTEIN KINASE LOK-RELATED"/>
    <property type="match status" value="1"/>
</dbReference>
<dbReference type="GO" id="GO:0005524">
    <property type="term" value="F:ATP binding"/>
    <property type="evidence" value="ECO:0007669"/>
    <property type="project" value="UniProtKB-KW"/>
</dbReference>
<dbReference type="Gene3D" id="1.10.510.10">
    <property type="entry name" value="Transferase(Phosphotransferase) domain 1"/>
    <property type="match status" value="2"/>
</dbReference>
<keyword evidence="4" id="KW-0547">Nucleotide-binding</keyword>
<dbReference type="SUPFAM" id="SSF56112">
    <property type="entry name" value="Protein kinase-like (PK-like)"/>
    <property type="match status" value="1"/>
</dbReference>
<name>A0A9Q0MFW6_BLOTA</name>
<keyword evidence="6" id="KW-0067">ATP-binding</keyword>
<feature type="domain" description="Protein kinase" evidence="8">
    <location>
        <begin position="74"/>
        <end position="698"/>
    </location>
</feature>
<evidence type="ECO:0000256" key="4">
    <source>
        <dbReference type="ARBA" id="ARBA00022741"/>
    </source>
</evidence>
<evidence type="ECO:0000256" key="3">
    <source>
        <dbReference type="ARBA" id="ARBA00022679"/>
    </source>
</evidence>
<keyword evidence="3" id="KW-0808">Transferase</keyword>
<dbReference type="GO" id="GO:0004674">
    <property type="term" value="F:protein serine/threonine kinase activity"/>
    <property type="evidence" value="ECO:0007669"/>
    <property type="project" value="UniProtKB-KW"/>
</dbReference>
<keyword evidence="5" id="KW-0418">Kinase</keyword>
<comment type="caution">
    <text evidence="9">The sequence shown here is derived from an EMBL/GenBank/DDBJ whole genome shotgun (WGS) entry which is preliminary data.</text>
</comment>
<dbReference type="AlphaFoldDB" id="A0A9Q0MFW6"/>
<evidence type="ECO:0000256" key="6">
    <source>
        <dbReference type="ARBA" id="ARBA00022840"/>
    </source>
</evidence>
<dbReference type="PROSITE" id="PS50011">
    <property type="entry name" value="PROTEIN_KINASE_DOM"/>
    <property type="match status" value="1"/>
</dbReference>
<reference evidence="9" key="1">
    <citation type="submission" date="2022-12" db="EMBL/GenBank/DDBJ databases">
        <title>Genome assemblies of Blomia tropicalis.</title>
        <authorList>
            <person name="Cui Y."/>
        </authorList>
    </citation>
    <scope>NUCLEOTIDE SEQUENCE</scope>
    <source>
        <tissue evidence="9">Adult mites</tissue>
    </source>
</reference>
<evidence type="ECO:0000256" key="5">
    <source>
        <dbReference type="ARBA" id="ARBA00022777"/>
    </source>
</evidence>
<evidence type="ECO:0000259" key="8">
    <source>
        <dbReference type="PROSITE" id="PS50011"/>
    </source>
</evidence>
<dbReference type="InterPro" id="IPR000719">
    <property type="entry name" value="Prot_kinase_dom"/>
</dbReference>
<gene>
    <name evidence="9" type="ORF">RDWZM_002312</name>
</gene>
<evidence type="ECO:0000256" key="7">
    <source>
        <dbReference type="SAM" id="MobiDB-lite"/>
    </source>
</evidence>
<dbReference type="EC" id="2.7.11.1" evidence="1"/>
<keyword evidence="10" id="KW-1185">Reference proteome</keyword>
<feature type="region of interest" description="Disordered" evidence="7">
    <location>
        <begin position="102"/>
        <end position="124"/>
    </location>
</feature>
<dbReference type="GO" id="GO:0005634">
    <property type="term" value="C:nucleus"/>
    <property type="evidence" value="ECO:0007669"/>
    <property type="project" value="TreeGrafter"/>
</dbReference>
<dbReference type="GO" id="GO:0044773">
    <property type="term" value="P:mitotic DNA damage checkpoint signaling"/>
    <property type="evidence" value="ECO:0007669"/>
    <property type="project" value="TreeGrafter"/>
</dbReference>
<proteinExistence type="predicted"/>
<protein>
    <recommendedName>
        <fullName evidence="1">non-specific serine/threonine protein kinase</fullName>
        <ecNumber evidence="1">2.7.11.1</ecNumber>
    </recommendedName>
</protein>
<feature type="region of interest" description="Disordered" evidence="7">
    <location>
        <begin position="446"/>
        <end position="468"/>
    </location>
</feature>
<evidence type="ECO:0000256" key="1">
    <source>
        <dbReference type="ARBA" id="ARBA00012513"/>
    </source>
</evidence>
<sequence length="699" mass="77959">MTTPTILSTSAITSPAFSTPRNTFVLNGQNNSFSSIRIEDPKKASSSPNSQSNLQPDVCLKTMVSKIPEISKYFKIVDKIGEGTFSKVYKARLRRPYRQNVQNNISDGSDLSDDSNSDSSENSSTTDCYALKYLIPIVKPSRIAKELRFLRDLRGQMNVIPVKACFFSSGHTVLVMPIIEHDKFLDYFQLMDNDELREYIRNLLIALERIHLQGIIHRDIKPANFLYNRAEQKYALVDFGLSQSQKELDHAMNYIKHQVTSKNNVPKVDIKPSSSSSKVRANLQFRFGNKMNSISTISGSMVNTISALINNNNSLKQIKRSHEESENMVSKKPRTEQSPLFSTKNSVFISPMTPSNIKSIPDTPIKMNRTPLADCDGNLPQPQPFFPSNVSLPKSFNFTTPTKPENDLGPHLTANKTPVKSAQPNICIPETPPKTVQKTLFLSAQKKQPGNDTSPISIQMTQPTTKASNISQKENIIGHSYSTPKTRTLTTMQQYTKRFQSKKILQPELSNINSAISSNASNKTLSTNGIDSSQPCECVENAHICYGCLSKQELHVPRAGTPGFRAPEILLRSQNQSTKIDIWSTGVIFASLLTGRYPFFRCVDDMSCISEIITILGSTKMKRAANALGKTLVISQKQPPIDLKLVCTELRKSLEQNQIEVFQGLCPPDSAYDLLAHLLDPNPFTRFSASEALSHSFFT</sequence>
<keyword evidence="2" id="KW-0723">Serine/threonine-protein kinase</keyword>
<dbReference type="Pfam" id="PF00069">
    <property type="entry name" value="Pkinase"/>
    <property type="match status" value="2"/>
</dbReference>
<accession>A0A9Q0MFW6</accession>
<evidence type="ECO:0000313" key="10">
    <source>
        <dbReference type="Proteomes" id="UP001142055"/>
    </source>
</evidence>
<dbReference type="Gene3D" id="3.30.200.20">
    <property type="entry name" value="Phosphorylase Kinase, domain 1"/>
    <property type="match status" value="1"/>
</dbReference>
<dbReference type="InterPro" id="IPR011009">
    <property type="entry name" value="Kinase-like_dom_sf"/>
</dbReference>
<dbReference type="InterPro" id="IPR008271">
    <property type="entry name" value="Ser/Thr_kinase_AS"/>
</dbReference>
<evidence type="ECO:0000313" key="9">
    <source>
        <dbReference type="EMBL" id="KAJ6223767.1"/>
    </source>
</evidence>
<dbReference type="SMART" id="SM00220">
    <property type="entry name" value="S_TKc"/>
    <property type="match status" value="1"/>
</dbReference>
<dbReference type="OMA" id="CMRFRLA"/>
<dbReference type="PANTHER" id="PTHR44167:SF23">
    <property type="entry name" value="CDC7 KINASE, ISOFORM A-RELATED"/>
    <property type="match status" value="1"/>
</dbReference>
<evidence type="ECO:0000256" key="2">
    <source>
        <dbReference type="ARBA" id="ARBA00022527"/>
    </source>
</evidence>
<dbReference type="EMBL" id="JAPWDV010000001">
    <property type="protein sequence ID" value="KAJ6223767.1"/>
    <property type="molecule type" value="Genomic_DNA"/>
</dbReference>
<organism evidence="9 10">
    <name type="scientific">Blomia tropicalis</name>
    <name type="common">Mite</name>
    <dbReference type="NCBI Taxonomy" id="40697"/>
    <lineage>
        <taxon>Eukaryota</taxon>
        <taxon>Metazoa</taxon>
        <taxon>Ecdysozoa</taxon>
        <taxon>Arthropoda</taxon>
        <taxon>Chelicerata</taxon>
        <taxon>Arachnida</taxon>
        <taxon>Acari</taxon>
        <taxon>Acariformes</taxon>
        <taxon>Sarcoptiformes</taxon>
        <taxon>Astigmata</taxon>
        <taxon>Glycyphagoidea</taxon>
        <taxon>Echimyopodidae</taxon>
        <taxon>Blomia</taxon>
    </lineage>
</organism>
<dbReference type="Proteomes" id="UP001142055">
    <property type="component" value="Chromosome 1"/>
</dbReference>